<proteinExistence type="predicted"/>
<gene>
    <name evidence="2" type="ORF">SERLADRAFT_439847</name>
</gene>
<feature type="region of interest" description="Disordered" evidence="1">
    <location>
        <begin position="14"/>
        <end position="56"/>
    </location>
</feature>
<dbReference type="HOGENOM" id="CLU_2759394_0_0_1"/>
<feature type="compositionally biased region" description="Low complexity" evidence="1">
    <location>
        <begin position="23"/>
        <end position="39"/>
    </location>
</feature>
<protein>
    <submittedName>
        <fullName evidence="2">Uncharacterized protein</fullName>
    </submittedName>
</protein>
<dbReference type="RefSeq" id="XP_007320341.1">
    <property type="nucleotide sequence ID" value="XM_007320279.1"/>
</dbReference>
<accession>F8P1S2</accession>
<reference evidence="2" key="1">
    <citation type="submission" date="2011-04" db="EMBL/GenBank/DDBJ databases">
        <title>Evolution of plant cell wall degrading machinery underlies the functional diversity of forest fungi.</title>
        <authorList>
            <consortium name="US DOE Joint Genome Institute (JGI-PGF)"/>
            <person name="Eastwood D.C."/>
            <person name="Floudas D."/>
            <person name="Binder M."/>
            <person name="Majcherczyk A."/>
            <person name="Schneider P."/>
            <person name="Aerts A."/>
            <person name="Asiegbu F.O."/>
            <person name="Baker S.E."/>
            <person name="Barry K."/>
            <person name="Bendiksby M."/>
            <person name="Blumentritt M."/>
            <person name="Coutinho P.M."/>
            <person name="Cullen D."/>
            <person name="Cullen D."/>
            <person name="Gathman A."/>
            <person name="Goodell B."/>
            <person name="Henrissat B."/>
            <person name="Ihrmark K."/>
            <person name="Kauserud H."/>
            <person name="Kohler A."/>
            <person name="LaButti K."/>
            <person name="Lapidus A."/>
            <person name="Lavin J.L."/>
            <person name="Lee Y.-H."/>
            <person name="Lindquist E."/>
            <person name="Lilly W."/>
            <person name="Lucas S."/>
            <person name="Morin E."/>
            <person name="Murat C."/>
            <person name="Oguiza J.A."/>
            <person name="Park J."/>
            <person name="Pisabarro A.G."/>
            <person name="Riley R."/>
            <person name="Rosling A."/>
            <person name="Salamov A."/>
            <person name="Schmidt O."/>
            <person name="Schmutz J."/>
            <person name="Skrede I."/>
            <person name="Stenlid J."/>
            <person name="Wiebenga A."/>
            <person name="Xie X."/>
            <person name="Kues U."/>
            <person name="Hibbett D.S."/>
            <person name="Hoffmeister D."/>
            <person name="Hogberg N."/>
            <person name="Martin F."/>
            <person name="Grigoriev I.V."/>
            <person name="Watkinson S.C."/>
        </authorList>
    </citation>
    <scope>NUCLEOTIDE SEQUENCE</scope>
    <source>
        <strain evidence="2">S7.9</strain>
    </source>
</reference>
<dbReference type="Proteomes" id="UP000008064">
    <property type="component" value="Unassembled WGS sequence"/>
</dbReference>
<organism>
    <name type="scientific">Serpula lacrymans var. lacrymans (strain S7.9)</name>
    <name type="common">Dry rot fungus</name>
    <dbReference type="NCBI Taxonomy" id="578457"/>
    <lineage>
        <taxon>Eukaryota</taxon>
        <taxon>Fungi</taxon>
        <taxon>Dikarya</taxon>
        <taxon>Basidiomycota</taxon>
        <taxon>Agaricomycotina</taxon>
        <taxon>Agaricomycetes</taxon>
        <taxon>Agaricomycetidae</taxon>
        <taxon>Boletales</taxon>
        <taxon>Coniophorineae</taxon>
        <taxon>Serpulaceae</taxon>
        <taxon>Serpula</taxon>
    </lineage>
</organism>
<dbReference type="EMBL" id="GL945436">
    <property type="protein sequence ID" value="EGO23101.1"/>
    <property type="molecule type" value="Genomic_DNA"/>
</dbReference>
<sequence>MTWLYDSGNKVKLKMQADDATDPAHSPAPDPALSLSPTPALLPDPAPSAAPAPSPNQMTVMYMVSSSKTM</sequence>
<evidence type="ECO:0000256" key="1">
    <source>
        <dbReference type="SAM" id="MobiDB-lite"/>
    </source>
</evidence>
<dbReference type="AlphaFoldDB" id="F8P1S2"/>
<name>F8P1S2_SERL9</name>
<dbReference type="KEGG" id="sla:SERLADRAFT_439847"/>
<dbReference type="GeneID" id="18815263"/>
<evidence type="ECO:0000313" key="2">
    <source>
        <dbReference type="EMBL" id="EGO23101.1"/>
    </source>
</evidence>
<feature type="compositionally biased region" description="Pro residues" evidence="1">
    <location>
        <begin position="40"/>
        <end position="54"/>
    </location>
</feature>